<dbReference type="PROSITE" id="PS50937">
    <property type="entry name" value="HTH_MERR_2"/>
    <property type="match status" value="1"/>
</dbReference>
<dbReference type="Proteomes" id="UP000653631">
    <property type="component" value="Unassembled WGS sequence"/>
</dbReference>
<accession>A0A2N8Z3N3</accession>
<comment type="caution">
    <text evidence="4">The sequence shown here is derived from an EMBL/GenBank/DDBJ whole genome shotgun (WGS) entry which is preliminary data.</text>
</comment>
<dbReference type="GO" id="GO:0003677">
    <property type="term" value="F:DNA binding"/>
    <property type="evidence" value="ECO:0007669"/>
    <property type="project" value="UniProtKB-KW"/>
</dbReference>
<gene>
    <name evidence="4" type="ORF">GC247_03430</name>
    <name evidence="3" type="ORF">LF01B1_01050</name>
</gene>
<dbReference type="PANTHER" id="PTHR30204">
    <property type="entry name" value="REDOX-CYCLING DRUG-SENSING TRANSCRIPTIONAL ACTIVATOR SOXR"/>
    <property type="match status" value="1"/>
</dbReference>
<protein>
    <submittedName>
        <fullName evidence="4">MerR family DNA-binding transcriptional regulator</fullName>
    </submittedName>
    <submittedName>
        <fullName evidence="3">MerR family transcriptional regulator</fullName>
    </submittedName>
</protein>
<evidence type="ECO:0000259" key="2">
    <source>
        <dbReference type="PROSITE" id="PS50937"/>
    </source>
</evidence>
<organism evidence="4 5">
    <name type="scientific">Limosilactobacillus fermentum</name>
    <name type="common">Lactobacillus fermentum</name>
    <dbReference type="NCBI Taxonomy" id="1613"/>
    <lineage>
        <taxon>Bacteria</taxon>
        <taxon>Bacillati</taxon>
        <taxon>Bacillota</taxon>
        <taxon>Bacilli</taxon>
        <taxon>Lactobacillales</taxon>
        <taxon>Lactobacillaceae</taxon>
        <taxon>Limosilactobacillus</taxon>
    </lineage>
</organism>
<evidence type="ECO:0000256" key="1">
    <source>
        <dbReference type="ARBA" id="ARBA00023125"/>
    </source>
</evidence>
<dbReference type="EMBL" id="BOLH01000001">
    <property type="protein sequence ID" value="GIC71090.1"/>
    <property type="molecule type" value="Genomic_DNA"/>
</dbReference>
<evidence type="ECO:0000313" key="6">
    <source>
        <dbReference type="Proteomes" id="UP000653631"/>
    </source>
</evidence>
<name>A0A2N8Z3N3_LIMFE</name>
<dbReference type="Proteomes" id="UP000466799">
    <property type="component" value="Unassembled WGS sequence"/>
</dbReference>
<dbReference type="EMBL" id="WHJL01000018">
    <property type="protein sequence ID" value="MPQ34975.1"/>
    <property type="molecule type" value="Genomic_DNA"/>
</dbReference>
<keyword evidence="1 4" id="KW-0238">DNA-binding</keyword>
<dbReference type="InterPro" id="IPR000551">
    <property type="entry name" value="MerR-type_HTH_dom"/>
</dbReference>
<proteinExistence type="predicted"/>
<sequence length="140" mass="16318">MANLTITQVASKYGLTPDTLRYYEKIDLLPPIPRTPGGRRYYPQGVQDWIEMIVCLRHSGVPVDVLQTYAKLLEQGDATLTKRRELLADQLEVLLNKRHNLDRSINRLEHKIALYDSGEIRARKSYFEEYQILDDQKETL</sequence>
<dbReference type="GO" id="GO:0003700">
    <property type="term" value="F:DNA-binding transcription factor activity"/>
    <property type="evidence" value="ECO:0007669"/>
    <property type="project" value="InterPro"/>
</dbReference>
<reference evidence="4 5" key="1">
    <citation type="submission" date="2019-10" db="EMBL/GenBank/DDBJ databases">
        <title>Genome Sequencing and assembly of Lactobacillus fermentum I2, a lactic acid bacteria.</title>
        <authorList>
            <person name="Lopes L.S."/>
            <person name="Persinoti G.F."/>
            <person name="Riano-Pachon D.M."/>
            <person name="Labate C.A."/>
        </authorList>
    </citation>
    <scope>NUCLEOTIDE SEQUENCE [LARGE SCALE GENOMIC DNA]</scope>
    <source>
        <strain evidence="4 5">I2</strain>
    </source>
</reference>
<evidence type="ECO:0000313" key="4">
    <source>
        <dbReference type="EMBL" id="MPQ34975.1"/>
    </source>
</evidence>
<feature type="domain" description="HTH merR-type" evidence="2">
    <location>
        <begin position="3"/>
        <end position="72"/>
    </location>
</feature>
<dbReference type="Gene3D" id="1.10.1660.10">
    <property type="match status" value="1"/>
</dbReference>
<dbReference type="InterPro" id="IPR047057">
    <property type="entry name" value="MerR_fam"/>
</dbReference>
<reference evidence="3 6" key="2">
    <citation type="submission" date="2021-01" db="EMBL/GenBank/DDBJ databases">
        <title>Development of a method for detection of lactic acid bacteria that cause putrefactive shochu mash.</title>
        <authorList>
            <person name="Takashita H."/>
            <person name="Fujihara E."/>
            <person name="Takayama K."/>
            <person name="Yamamoto H."/>
            <person name="Mizutani M."/>
            <person name="Kajiwara Y."/>
        </authorList>
    </citation>
    <scope>NUCLEOTIDE SEQUENCE [LARGE SCALE GENOMIC DNA]</scope>
    <source>
        <strain evidence="3 6">01-B1</strain>
    </source>
</reference>
<dbReference type="InterPro" id="IPR009061">
    <property type="entry name" value="DNA-bd_dom_put_sf"/>
</dbReference>
<dbReference type="CDD" id="cd01109">
    <property type="entry name" value="HTH_YyaN"/>
    <property type="match status" value="1"/>
</dbReference>
<dbReference type="AlphaFoldDB" id="A0A2N8Z3N3"/>
<dbReference type="SUPFAM" id="SSF46955">
    <property type="entry name" value="Putative DNA-binding domain"/>
    <property type="match status" value="1"/>
</dbReference>
<dbReference type="PANTHER" id="PTHR30204:SF98">
    <property type="entry name" value="HTH-TYPE TRANSCRIPTIONAL REGULATOR ADHR"/>
    <property type="match status" value="1"/>
</dbReference>
<dbReference type="Pfam" id="PF00376">
    <property type="entry name" value="MerR"/>
    <property type="match status" value="1"/>
</dbReference>
<evidence type="ECO:0000313" key="3">
    <source>
        <dbReference type="EMBL" id="GIC71090.1"/>
    </source>
</evidence>
<dbReference type="SMART" id="SM00422">
    <property type="entry name" value="HTH_MERR"/>
    <property type="match status" value="1"/>
</dbReference>
<dbReference type="RefSeq" id="WP_003682036.1">
    <property type="nucleotide sequence ID" value="NZ_BOLH01000001.1"/>
</dbReference>
<evidence type="ECO:0000313" key="5">
    <source>
        <dbReference type="Proteomes" id="UP000466799"/>
    </source>
</evidence>